<evidence type="ECO:0000256" key="4">
    <source>
        <dbReference type="ARBA" id="ARBA00022630"/>
    </source>
</evidence>
<dbReference type="Gene3D" id="3.50.50.60">
    <property type="entry name" value="FAD/NAD(P)-binding domain"/>
    <property type="match status" value="2"/>
</dbReference>
<evidence type="ECO:0000313" key="9">
    <source>
        <dbReference type="EMBL" id="BCD97914.1"/>
    </source>
</evidence>
<dbReference type="Proteomes" id="UP001320119">
    <property type="component" value="Chromosome"/>
</dbReference>
<dbReference type="SUPFAM" id="SSF51905">
    <property type="entry name" value="FAD/NAD(P)-binding domain"/>
    <property type="match status" value="1"/>
</dbReference>
<sequence>MQGLDIGQTLEGGEKAQPSIAIVGGGMVGAVLALLLARNLPCAHITLFDRYEAGEQERPSFDRRSTAIAPSTEQCFRRLGLWAALAAHATPIEQIHVSDKGHAGMALFDPSDNSGAPLGYVIDNGGMGQVLLAAVNNQPNLQSVQANVKSINMVALGAVLNAGDTSGQNATVFDLVVVADGAHSSLRKQLGIDVRRVDYQQHAIVANVRHELPHQLQAFERFTPRGPIALLPKGGHASSCESALVWTCPTDELQNYQALDGAQLIQRLQSQFGFRLGRLLDIGTPNFYPLELLVAQEQVRSNVVLMGNAAHFLHPVAGQGFNLSVRDALRLVSVLKTAVAAGSSIGDLAVLQSYEKQQRADQQNTIALSHGFNRIFTRMPFPIQLLRTSGLIALELNPVLRAQFIRLLSGRAQPAA</sequence>
<dbReference type="InterPro" id="IPR036188">
    <property type="entry name" value="FAD/NAD-bd_sf"/>
</dbReference>
<dbReference type="GO" id="GO:0071949">
    <property type="term" value="F:FAD binding"/>
    <property type="evidence" value="ECO:0007669"/>
    <property type="project" value="InterPro"/>
</dbReference>
<evidence type="ECO:0000313" key="10">
    <source>
        <dbReference type="Proteomes" id="UP001320119"/>
    </source>
</evidence>
<dbReference type="PANTHER" id="PTHR43876">
    <property type="entry name" value="UBIQUINONE BIOSYNTHESIS MONOOXYGENASE COQ6, MITOCHONDRIAL"/>
    <property type="match status" value="1"/>
</dbReference>
<comment type="similarity">
    <text evidence="3">Belongs to the UbiH/COQ6 family.</text>
</comment>
<evidence type="ECO:0000256" key="1">
    <source>
        <dbReference type="ARBA" id="ARBA00001974"/>
    </source>
</evidence>
<accession>A0AAN1WHX1</accession>
<dbReference type="AlphaFoldDB" id="A0AAN1WHX1"/>
<evidence type="ECO:0000259" key="8">
    <source>
        <dbReference type="Pfam" id="PF01494"/>
    </source>
</evidence>
<dbReference type="PANTHER" id="PTHR43876:SF8">
    <property type="entry name" value="2-OCTAPRENYL-6-METHOXYPHENOL HYDROXYLASE"/>
    <property type="match status" value="1"/>
</dbReference>
<dbReference type="EMBL" id="AP023086">
    <property type="protein sequence ID" value="BCD97914.1"/>
    <property type="molecule type" value="Genomic_DNA"/>
</dbReference>
<evidence type="ECO:0000256" key="2">
    <source>
        <dbReference type="ARBA" id="ARBA00004749"/>
    </source>
</evidence>
<dbReference type="InterPro" id="IPR010971">
    <property type="entry name" value="UbiH/COQ6"/>
</dbReference>
<protein>
    <submittedName>
        <fullName evidence="9">2-octaprenyl-6-methoxyphenol hydroxylase</fullName>
    </submittedName>
</protein>
<evidence type="ECO:0000256" key="5">
    <source>
        <dbReference type="ARBA" id="ARBA00022827"/>
    </source>
</evidence>
<comment type="pathway">
    <text evidence="2">Cofactor biosynthesis; ubiquinone biosynthesis.</text>
</comment>
<dbReference type="PRINTS" id="PR00420">
    <property type="entry name" value="RNGMNOXGNASE"/>
</dbReference>
<dbReference type="Pfam" id="PF01494">
    <property type="entry name" value="FAD_binding_3"/>
    <property type="match status" value="1"/>
</dbReference>
<name>A0AAN1WHX1_9GAMM</name>
<comment type="cofactor">
    <cofactor evidence="1">
        <name>FAD</name>
        <dbReference type="ChEBI" id="CHEBI:57692"/>
    </cofactor>
</comment>
<keyword evidence="10" id="KW-1185">Reference proteome</keyword>
<dbReference type="GO" id="GO:0008681">
    <property type="term" value="F:2-octaprenyl-6-methoxyphenol hydroxylase activity"/>
    <property type="evidence" value="ECO:0007669"/>
    <property type="project" value="TreeGrafter"/>
</dbReference>
<keyword evidence="5" id="KW-0274">FAD</keyword>
<keyword evidence="4" id="KW-0285">Flavoprotein</keyword>
<dbReference type="RefSeq" id="WP_236981906.1">
    <property type="nucleotide sequence ID" value="NZ_AP023086.1"/>
</dbReference>
<dbReference type="InterPro" id="IPR051205">
    <property type="entry name" value="UbiH/COQ6_monooxygenase"/>
</dbReference>
<dbReference type="NCBIfam" id="TIGR01988">
    <property type="entry name" value="Ubi-OHases"/>
    <property type="match status" value="1"/>
</dbReference>
<organism evidence="9 10">
    <name type="scientific">Marinagarivorans cellulosilyticus</name>
    <dbReference type="NCBI Taxonomy" id="2721545"/>
    <lineage>
        <taxon>Bacteria</taxon>
        <taxon>Pseudomonadati</taxon>
        <taxon>Pseudomonadota</taxon>
        <taxon>Gammaproteobacteria</taxon>
        <taxon>Cellvibrionales</taxon>
        <taxon>Cellvibrionaceae</taxon>
        <taxon>Marinagarivorans</taxon>
    </lineage>
</organism>
<dbReference type="InterPro" id="IPR002938">
    <property type="entry name" value="FAD-bd"/>
</dbReference>
<keyword evidence="7" id="KW-0503">Monooxygenase</keyword>
<evidence type="ECO:0000256" key="7">
    <source>
        <dbReference type="ARBA" id="ARBA00023033"/>
    </source>
</evidence>
<evidence type="ECO:0000256" key="3">
    <source>
        <dbReference type="ARBA" id="ARBA00005349"/>
    </source>
</evidence>
<keyword evidence="6" id="KW-0560">Oxidoreductase</keyword>
<proteinExistence type="inferred from homology"/>
<dbReference type="NCBIfam" id="NF004356">
    <property type="entry name" value="PRK05732.1"/>
    <property type="match status" value="1"/>
</dbReference>
<dbReference type="GO" id="GO:0006744">
    <property type="term" value="P:ubiquinone biosynthetic process"/>
    <property type="evidence" value="ECO:0007669"/>
    <property type="project" value="InterPro"/>
</dbReference>
<dbReference type="KEGG" id="marq:MARGE09_P2115"/>
<feature type="domain" description="FAD-binding" evidence="8">
    <location>
        <begin position="20"/>
        <end position="362"/>
    </location>
</feature>
<reference evidence="9 10" key="1">
    <citation type="journal article" date="2022" name="IScience">
        <title>An ultrasensitive nanofiber-based assay for enzymatic hydrolysis and deep-sea microbial degradation of cellulose.</title>
        <authorList>
            <person name="Tsudome M."/>
            <person name="Tachioka M."/>
            <person name="Miyazaki M."/>
            <person name="Uchimura K."/>
            <person name="Tsuda M."/>
            <person name="Takaki Y."/>
            <person name="Deguchi S."/>
        </authorList>
    </citation>
    <scope>NUCLEOTIDE SEQUENCE [LARGE SCALE GENOMIC DNA]</scope>
    <source>
        <strain evidence="9 10">GE09</strain>
    </source>
</reference>
<gene>
    <name evidence="9" type="ORF">MARGE09_P2115</name>
</gene>
<evidence type="ECO:0000256" key="6">
    <source>
        <dbReference type="ARBA" id="ARBA00023002"/>
    </source>
</evidence>